<evidence type="ECO:0000313" key="1">
    <source>
        <dbReference type="EMBL" id="KAJ4720247.1"/>
    </source>
</evidence>
<sequence length="206" mass="23269">MHVISATSGIVGAASVSTSRFFLYKPHQVKAATSGTAKMEAASFCHNGIHNFSPSFSQAKLKHLPKLCAKNHSYNLKFRQQWKVKNGLPVRCVAMGTGSVAELEKQLESEMRPEEEAWLKEENLTEKCKERKGMLELLECLEREAIMGDDEGKEPTDYSRRAQIFDKSSRVFQALKELTGNSSQQSRSLAFSLYCNTYHTTHHTFF</sequence>
<name>A0ACC1Y916_MELAZ</name>
<organism evidence="1 2">
    <name type="scientific">Melia azedarach</name>
    <name type="common">Chinaberry tree</name>
    <dbReference type="NCBI Taxonomy" id="155640"/>
    <lineage>
        <taxon>Eukaryota</taxon>
        <taxon>Viridiplantae</taxon>
        <taxon>Streptophyta</taxon>
        <taxon>Embryophyta</taxon>
        <taxon>Tracheophyta</taxon>
        <taxon>Spermatophyta</taxon>
        <taxon>Magnoliopsida</taxon>
        <taxon>eudicotyledons</taxon>
        <taxon>Gunneridae</taxon>
        <taxon>Pentapetalae</taxon>
        <taxon>rosids</taxon>
        <taxon>malvids</taxon>
        <taxon>Sapindales</taxon>
        <taxon>Meliaceae</taxon>
        <taxon>Melia</taxon>
    </lineage>
</organism>
<keyword evidence="2" id="KW-1185">Reference proteome</keyword>
<dbReference type="Proteomes" id="UP001164539">
    <property type="component" value="Chromosome 4"/>
</dbReference>
<accession>A0ACC1Y916</accession>
<comment type="caution">
    <text evidence="1">The sequence shown here is derived from an EMBL/GenBank/DDBJ whole genome shotgun (WGS) entry which is preliminary data.</text>
</comment>
<gene>
    <name evidence="1" type="ORF">OWV82_008109</name>
</gene>
<protein>
    <submittedName>
        <fullName evidence="1">Voltage-dependent T-type calcium channel subunit alpha-1I</fullName>
    </submittedName>
</protein>
<evidence type="ECO:0000313" key="2">
    <source>
        <dbReference type="Proteomes" id="UP001164539"/>
    </source>
</evidence>
<proteinExistence type="predicted"/>
<reference evidence="1 2" key="1">
    <citation type="journal article" date="2023" name="Science">
        <title>Complex scaffold remodeling in plant triterpene biosynthesis.</title>
        <authorList>
            <person name="De La Pena R."/>
            <person name="Hodgson H."/>
            <person name="Liu J.C."/>
            <person name="Stephenson M.J."/>
            <person name="Martin A.C."/>
            <person name="Owen C."/>
            <person name="Harkess A."/>
            <person name="Leebens-Mack J."/>
            <person name="Jimenez L.E."/>
            <person name="Osbourn A."/>
            <person name="Sattely E.S."/>
        </authorList>
    </citation>
    <scope>NUCLEOTIDE SEQUENCE [LARGE SCALE GENOMIC DNA]</scope>
    <source>
        <strain evidence="2">cv. JPN11</strain>
        <tissue evidence="1">Leaf</tissue>
    </source>
</reference>
<dbReference type="EMBL" id="CM051397">
    <property type="protein sequence ID" value="KAJ4720247.1"/>
    <property type="molecule type" value="Genomic_DNA"/>
</dbReference>